<proteinExistence type="predicted"/>
<gene>
    <name evidence="2" type="ORF">EV44_g3536</name>
</gene>
<organism evidence="2 3">
    <name type="scientific">Uncinula necator</name>
    <name type="common">Grape powdery mildew</name>
    <dbReference type="NCBI Taxonomy" id="52586"/>
    <lineage>
        <taxon>Eukaryota</taxon>
        <taxon>Fungi</taxon>
        <taxon>Dikarya</taxon>
        <taxon>Ascomycota</taxon>
        <taxon>Pezizomycotina</taxon>
        <taxon>Leotiomycetes</taxon>
        <taxon>Erysiphales</taxon>
        <taxon>Erysiphaceae</taxon>
        <taxon>Erysiphe</taxon>
    </lineage>
</organism>
<dbReference type="AlphaFoldDB" id="A0A0B1P7G1"/>
<dbReference type="Proteomes" id="UP000030854">
    <property type="component" value="Unassembled WGS sequence"/>
</dbReference>
<evidence type="ECO:0000313" key="3">
    <source>
        <dbReference type="Proteomes" id="UP000030854"/>
    </source>
</evidence>
<comment type="caution">
    <text evidence="2">The sequence shown here is derived from an EMBL/GenBank/DDBJ whole genome shotgun (WGS) entry which is preliminary data.</text>
</comment>
<sequence length="342" mass="37989">MILNHSLTHSPNLIPHSSSCIHVLKSLDNLSSISTSLYSHSEIMTSPARDKKRGISETLDPKRRVQKSTNNAGRAQPRATTLTRSVEKANVVVEKIAAVQESLAVASPSTQPSVPTMDIDAEWDSEQEPEIDDFYPHDQKNSQKRTDETLDSSIWSHDNNCSQKEDVPAHNAMLMMRARGLLNLVGPYLEEMKSEFPGAGTGFLALITNGVSRAIRGERIFVKITDDPHKMQTIQDKITTSWVIRAANGNSRTRNISIRVPPQKPSPPQGQSHEDRRVMIRLGKDHEARQTDSFLLRQQIQNLIPDPTLVSDAWQAFSGITILAPTPAKAAAILQYKIAIVR</sequence>
<evidence type="ECO:0000313" key="2">
    <source>
        <dbReference type="EMBL" id="KHJ32614.1"/>
    </source>
</evidence>
<name>A0A0B1P7G1_UNCNE</name>
<feature type="region of interest" description="Disordered" evidence="1">
    <location>
        <begin position="44"/>
        <end position="82"/>
    </location>
</feature>
<evidence type="ECO:0000256" key="1">
    <source>
        <dbReference type="SAM" id="MobiDB-lite"/>
    </source>
</evidence>
<keyword evidence="3" id="KW-1185">Reference proteome</keyword>
<feature type="compositionally biased region" description="Basic and acidic residues" evidence="1">
    <location>
        <begin position="53"/>
        <end position="63"/>
    </location>
</feature>
<feature type="region of interest" description="Disordered" evidence="1">
    <location>
        <begin position="131"/>
        <end position="150"/>
    </location>
</feature>
<dbReference type="HOGENOM" id="CLU_036943_0_0_1"/>
<feature type="compositionally biased region" description="Polar residues" evidence="1">
    <location>
        <begin position="67"/>
        <end position="82"/>
    </location>
</feature>
<dbReference type="EMBL" id="JNVN01001948">
    <property type="protein sequence ID" value="KHJ32614.1"/>
    <property type="molecule type" value="Genomic_DNA"/>
</dbReference>
<accession>A0A0B1P7G1</accession>
<feature type="compositionally biased region" description="Basic and acidic residues" evidence="1">
    <location>
        <begin position="134"/>
        <end position="148"/>
    </location>
</feature>
<dbReference type="STRING" id="52586.A0A0B1P7G1"/>
<protein>
    <submittedName>
        <fullName evidence="2">Putative effector protein</fullName>
    </submittedName>
</protein>
<reference evidence="2 3" key="1">
    <citation type="journal article" date="2014" name="BMC Genomics">
        <title>Adaptive genomic structural variation in the grape powdery mildew pathogen, Erysiphe necator.</title>
        <authorList>
            <person name="Jones L."/>
            <person name="Riaz S."/>
            <person name="Morales-Cruz A."/>
            <person name="Amrine K.C."/>
            <person name="McGuire B."/>
            <person name="Gubler W.D."/>
            <person name="Walker M.A."/>
            <person name="Cantu D."/>
        </authorList>
    </citation>
    <scope>NUCLEOTIDE SEQUENCE [LARGE SCALE GENOMIC DNA]</scope>
    <source>
        <strain evidence="3">c</strain>
    </source>
</reference>